<feature type="compositionally biased region" description="Low complexity" evidence="1">
    <location>
        <begin position="664"/>
        <end position="674"/>
    </location>
</feature>
<dbReference type="Proteomes" id="UP000601435">
    <property type="component" value="Unassembled WGS sequence"/>
</dbReference>
<keyword evidence="3" id="KW-1185">Reference proteome</keyword>
<dbReference type="AlphaFoldDB" id="A0A812YL18"/>
<comment type="caution">
    <text evidence="2">The sequence shown here is derived from an EMBL/GenBank/DDBJ whole genome shotgun (WGS) entry which is preliminary data.</text>
</comment>
<organism evidence="2 3">
    <name type="scientific">Symbiodinium necroappetens</name>
    <dbReference type="NCBI Taxonomy" id="1628268"/>
    <lineage>
        <taxon>Eukaryota</taxon>
        <taxon>Sar</taxon>
        <taxon>Alveolata</taxon>
        <taxon>Dinophyceae</taxon>
        <taxon>Suessiales</taxon>
        <taxon>Symbiodiniaceae</taxon>
        <taxon>Symbiodinium</taxon>
    </lineage>
</organism>
<sequence>MQGEWAARLTNPHVVTDSGPLLAPLPIEVQGTTLQDAIDRWSMQHSIHALTRHSGIVLLQLKRYYFHAGSAVKNREPVMIEPGRLVTLPVFRYDSGTEIEQQQFRVICVIFHLGDSVSSGHYQTALSYCAQSVSLGAAADVSCAPWEYRICDDRRRPRRAKAADNQCINHNAYLIGHWPACSQLYLLCALGLCDFPVTTGAALSGPCSVGANSWMLLWAVVVSASPHWLSAVTGPSTGMAFAVQLPKCIYVEMLEEWLLLQAYSGLWRERGHGSLPPALSMAVRNDIIHAAVSALEPELCAAFLDYAERLQSELPRYTETSFPQPCTLPSQPSSAECLAHALLGQGHGSLWTGARQVAAELSYQTVHRAIGTHLSFSVGAYGHRSFVGLLKQTGKHQSVCRLLNALVTQIYPAHVWTTVTVNVDLQAPTHIDVANAPYASLLLGLSHFDDGELWAEHESGAVYHEHGGRLVPGCVHQVSGAALLLNAHNTTHAVQPGANGNRFTLVAHTIGQHLHLSEQDRQTLWDLGFGIPGAFRVLAARWGGHLGRLGPLVAKNETSRVGPRLFCWLLRQDNDEAAFTKMSANAAQLLAWPAIDQSSGRRCNRQQAQLHLHPWMEHMPTMGTAGNAAASAGMMSAGSNGLTLDNERPSASGSGPAQVIVISDSEQSEASSDAPLAPAEMSDTTQILGRSTEDASTHQAASEGVSADDFHIPDSTEHLLCLSEMD</sequence>
<dbReference type="InterPro" id="IPR038765">
    <property type="entry name" value="Papain-like_cys_pep_sf"/>
</dbReference>
<evidence type="ECO:0000256" key="1">
    <source>
        <dbReference type="SAM" id="MobiDB-lite"/>
    </source>
</evidence>
<reference evidence="2" key="1">
    <citation type="submission" date="2021-02" db="EMBL/GenBank/DDBJ databases">
        <authorList>
            <person name="Dougan E. K."/>
            <person name="Rhodes N."/>
            <person name="Thang M."/>
            <person name="Chan C."/>
        </authorList>
    </citation>
    <scope>NUCLEOTIDE SEQUENCE</scope>
</reference>
<feature type="region of interest" description="Disordered" evidence="1">
    <location>
        <begin position="689"/>
        <end position="711"/>
    </location>
</feature>
<dbReference type="OrthoDB" id="10385487at2759"/>
<accession>A0A812YL18</accession>
<gene>
    <name evidence="2" type="ORF">SNEC2469_LOCUS22984</name>
</gene>
<proteinExistence type="predicted"/>
<feature type="region of interest" description="Disordered" evidence="1">
    <location>
        <begin position="664"/>
        <end position="683"/>
    </location>
</feature>
<evidence type="ECO:0000313" key="3">
    <source>
        <dbReference type="Proteomes" id="UP000601435"/>
    </source>
</evidence>
<protein>
    <submittedName>
        <fullName evidence="2">Uncharacterized protein</fullName>
    </submittedName>
</protein>
<dbReference type="EMBL" id="CAJNJA010042417">
    <property type="protein sequence ID" value="CAE7783796.1"/>
    <property type="molecule type" value="Genomic_DNA"/>
</dbReference>
<dbReference type="SUPFAM" id="SSF54001">
    <property type="entry name" value="Cysteine proteinases"/>
    <property type="match status" value="1"/>
</dbReference>
<evidence type="ECO:0000313" key="2">
    <source>
        <dbReference type="EMBL" id="CAE7783796.1"/>
    </source>
</evidence>
<name>A0A812YL18_9DINO</name>
<dbReference type="Gene3D" id="3.90.70.10">
    <property type="entry name" value="Cysteine proteinases"/>
    <property type="match status" value="1"/>
</dbReference>